<accession>A0A922IQ32</accession>
<keyword evidence="3" id="KW-1185">Reference proteome</keyword>
<keyword evidence="1" id="KW-0812">Transmembrane</keyword>
<protein>
    <submittedName>
        <fullName evidence="2">Uncharacterized protein</fullName>
    </submittedName>
</protein>
<feature type="transmembrane region" description="Helical" evidence="1">
    <location>
        <begin position="85"/>
        <end position="107"/>
    </location>
</feature>
<evidence type="ECO:0000313" key="2">
    <source>
        <dbReference type="EMBL" id="KAH9583806.1"/>
    </source>
</evidence>
<dbReference type="KEGG" id="shx:MS3_00008097"/>
<reference evidence="2" key="1">
    <citation type="journal article" date="2012" name="Nat. Genet.">
        <title>Whole-genome sequence of Schistosoma haematobium.</title>
        <authorList>
            <person name="Young N.D."/>
            <person name="Jex A.R."/>
            <person name="Li B."/>
            <person name="Liu S."/>
            <person name="Yang L."/>
            <person name="Xiong Z."/>
            <person name="Li Y."/>
            <person name="Cantacessi C."/>
            <person name="Hall R.S."/>
            <person name="Xu X."/>
            <person name="Chen F."/>
            <person name="Wu X."/>
            <person name="Zerlotini A."/>
            <person name="Oliveira G."/>
            <person name="Hofmann A."/>
            <person name="Zhang G."/>
            <person name="Fang X."/>
            <person name="Kang Y."/>
            <person name="Campbell B.E."/>
            <person name="Loukas A."/>
            <person name="Ranganathan S."/>
            <person name="Rollinson D."/>
            <person name="Rinaldi G."/>
            <person name="Brindley P.J."/>
            <person name="Yang H."/>
            <person name="Wang J."/>
            <person name="Wang J."/>
            <person name="Gasser R.B."/>
        </authorList>
    </citation>
    <scope>NUCLEOTIDE SEQUENCE</scope>
</reference>
<dbReference type="GeneID" id="75577747"/>
<dbReference type="Proteomes" id="UP000471633">
    <property type="component" value="Unassembled WGS sequence"/>
</dbReference>
<evidence type="ECO:0000313" key="3">
    <source>
        <dbReference type="Proteomes" id="UP000471633"/>
    </source>
</evidence>
<proteinExistence type="predicted"/>
<dbReference type="EMBL" id="AMPZ03000005">
    <property type="protein sequence ID" value="KAH9583806.1"/>
    <property type="molecule type" value="Genomic_DNA"/>
</dbReference>
<keyword evidence="1" id="KW-0472">Membrane</keyword>
<reference evidence="2" key="2">
    <citation type="journal article" date="2019" name="Gigascience">
        <title>High-quality Schistosoma haematobium genome achieved by single-molecule and long-range sequencing.</title>
        <authorList>
            <person name="Stroehlein A.J."/>
            <person name="Korhonen P.K."/>
            <person name="Chong T.M."/>
            <person name="Lim Y.L."/>
            <person name="Chan K.G."/>
            <person name="Webster B."/>
            <person name="Rollinson D."/>
            <person name="Brindley P.J."/>
            <person name="Gasser R.B."/>
            <person name="Young N.D."/>
        </authorList>
    </citation>
    <scope>NUCLEOTIDE SEQUENCE</scope>
</reference>
<comment type="caution">
    <text evidence="2">The sequence shown here is derived from an EMBL/GenBank/DDBJ whole genome shotgun (WGS) entry which is preliminary data.</text>
</comment>
<evidence type="ECO:0000256" key="1">
    <source>
        <dbReference type="SAM" id="Phobius"/>
    </source>
</evidence>
<dbReference type="CTD" id="75577747"/>
<reference evidence="2" key="3">
    <citation type="submission" date="2021-06" db="EMBL/GenBank/DDBJ databases">
        <title>Chromosome-level genome assembly for S. haematobium.</title>
        <authorList>
            <person name="Stroehlein A.J."/>
        </authorList>
    </citation>
    <scope>NUCLEOTIDE SEQUENCE</scope>
</reference>
<dbReference type="AlphaFoldDB" id="A0A922IQ32"/>
<dbReference type="RefSeq" id="XP_051067030.1">
    <property type="nucleotide sequence ID" value="XM_051216440.1"/>
</dbReference>
<organism evidence="2 3">
    <name type="scientific">Schistosoma haematobium</name>
    <name type="common">Blood fluke</name>
    <dbReference type="NCBI Taxonomy" id="6185"/>
    <lineage>
        <taxon>Eukaryota</taxon>
        <taxon>Metazoa</taxon>
        <taxon>Spiralia</taxon>
        <taxon>Lophotrochozoa</taxon>
        <taxon>Platyhelminthes</taxon>
        <taxon>Trematoda</taxon>
        <taxon>Digenea</taxon>
        <taxon>Strigeidida</taxon>
        <taxon>Schistosomatoidea</taxon>
        <taxon>Schistosomatidae</taxon>
        <taxon>Schistosoma</taxon>
    </lineage>
</organism>
<feature type="transmembrane region" description="Helical" evidence="1">
    <location>
        <begin position="7"/>
        <end position="28"/>
    </location>
</feature>
<sequence>MVLLRDFIYYYFPHSSIIFLHSSCPFLFSNVNLNVHLPEHPSLHNVITFNECYFSVYFPSHRPTPCYETLIQAFIIFTTTSTPDITLSIFTFYFLCLFMLPIPLLSLSYKLS</sequence>
<gene>
    <name evidence="2" type="ORF">MS3_00008097</name>
</gene>
<name>A0A922IQ32_SCHHA</name>
<reference evidence="2" key="4">
    <citation type="journal article" date="2022" name="PLoS Pathog.">
        <title>Chromosome-level genome of Schistosoma haematobium underpins genome-wide explorations of molecular variation.</title>
        <authorList>
            <person name="Stroehlein A.J."/>
            <person name="Korhonen P.K."/>
            <person name="Lee V.V."/>
            <person name="Ralph S.A."/>
            <person name="Mentink-Kane M."/>
            <person name="You H."/>
            <person name="McManus D.P."/>
            <person name="Tchuente L.T."/>
            <person name="Stothard J.R."/>
            <person name="Kaur P."/>
            <person name="Dudchenko O."/>
            <person name="Aiden E.L."/>
            <person name="Yang B."/>
            <person name="Yang H."/>
            <person name="Emery A.M."/>
            <person name="Webster B.L."/>
            <person name="Brindley P.J."/>
            <person name="Rollinson D."/>
            <person name="Chang B.C.H."/>
            <person name="Gasser R.B."/>
            <person name="Young N.D."/>
        </authorList>
    </citation>
    <scope>NUCLEOTIDE SEQUENCE</scope>
</reference>
<keyword evidence="1" id="KW-1133">Transmembrane helix</keyword>